<dbReference type="RefSeq" id="WP_144451014.1">
    <property type="nucleotide sequence ID" value="NZ_VLKZ01000007.1"/>
</dbReference>
<dbReference type="Proteomes" id="UP000315711">
    <property type="component" value="Unassembled WGS sequence"/>
</dbReference>
<dbReference type="EMBL" id="VLKZ01000007">
    <property type="protein sequence ID" value="TWI55218.1"/>
    <property type="molecule type" value="Genomic_DNA"/>
</dbReference>
<proteinExistence type="predicted"/>
<organism evidence="1 2">
    <name type="scientific">Halalkalibacter nanhaiisediminis</name>
    <dbReference type="NCBI Taxonomy" id="688079"/>
    <lineage>
        <taxon>Bacteria</taxon>
        <taxon>Bacillati</taxon>
        <taxon>Bacillota</taxon>
        <taxon>Bacilli</taxon>
        <taxon>Bacillales</taxon>
        <taxon>Bacillaceae</taxon>
        <taxon>Halalkalibacter</taxon>
    </lineage>
</organism>
<keyword evidence="2" id="KW-1185">Reference proteome</keyword>
<sequence>MILYTMMPHELIFPEDEQSFSSQQVIACEAGNLIIEQINPEQYRVVRLMSGNPMHYLNEKYTPGTIIQAKPQF</sequence>
<gene>
    <name evidence="1" type="ORF">IQ10_02765</name>
</gene>
<protein>
    <submittedName>
        <fullName evidence="1">YlzJ-like protein</fullName>
    </submittedName>
</protein>
<evidence type="ECO:0000313" key="1">
    <source>
        <dbReference type="EMBL" id="TWI55218.1"/>
    </source>
</evidence>
<dbReference type="OrthoDB" id="1683573at2"/>
<comment type="caution">
    <text evidence="1">The sequence shown here is derived from an EMBL/GenBank/DDBJ whole genome shotgun (WGS) entry which is preliminary data.</text>
</comment>
<reference evidence="1 2" key="1">
    <citation type="journal article" date="2015" name="Stand. Genomic Sci.">
        <title>Genomic Encyclopedia of Bacterial and Archaeal Type Strains, Phase III: the genomes of soil and plant-associated and newly described type strains.</title>
        <authorList>
            <person name="Whitman W.B."/>
            <person name="Woyke T."/>
            <person name="Klenk H.P."/>
            <person name="Zhou Y."/>
            <person name="Lilburn T.G."/>
            <person name="Beck B.J."/>
            <person name="De Vos P."/>
            <person name="Vandamme P."/>
            <person name="Eisen J.A."/>
            <person name="Garrity G."/>
            <person name="Hugenholtz P."/>
            <person name="Kyrpides N.C."/>
        </authorList>
    </citation>
    <scope>NUCLEOTIDE SEQUENCE [LARGE SCALE GENOMIC DNA]</scope>
    <source>
        <strain evidence="1 2">CGMCC 1.10116</strain>
    </source>
</reference>
<dbReference type="InterPro" id="IPR025619">
    <property type="entry name" value="YlzJ"/>
</dbReference>
<name>A0A562QEN7_9BACI</name>
<dbReference type="Pfam" id="PF14035">
    <property type="entry name" value="YlzJ"/>
    <property type="match status" value="1"/>
</dbReference>
<accession>A0A562QEN7</accession>
<dbReference type="AlphaFoldDB" id="A0A562QEN7"/>
<evidence type="ECO:0000313" key="2">
    <source>
        <dbReference type="Proteomes" id="UP000315711"/>
    </source>
</evidence>